<accession>A0A7S0BLF5</accession>
<sequence>MLSIGNGLRSGWRTACLGRRTISSYKRLIITAAGTDDYEIITRLTSEIQLAGGNIEKSRMSALSGDFTLQILLGVQEGRWESIRSTLRDLGKEKKLFLITRWSEAGDERKMAVYDSDGSCQQWEIRLTGSDNIGLVYSIIQFLGKSGVAINSFDTATLSAPYSGAPYFSMKARITFPISGIDFSEFKDKLGETANKVGLDCETVVL</sequence>
<name>A0A7S0BLF5_9RHOD</name>
<dbReference type="InterPro" id="IPR050990">
    <property type="entry name" value="UPF0237/GcvR_regulator"/>
</dbReference>
<protein>
    <recommendedName>
        <fullName evidence="2">Glycine cleavage system transcriptional repressor</fullName>
    </recommendedName>
</protein>
<evidence type="ECO:0008006" key="2">
    <source>
        <dbReference type="Google" id="ProtNLM"/>
    </source>
</evidence>
<dbReference type="PANTHER" id="PTHR34875:SF6">
    <property type="entry name" value="UPF0237 PROTEIN MJ1558"/>
    <property type="match status" value="1"/>
</dbReference>
<evidence type="ECO:0000313" key="1">
    <source>
        <dbReference type="EMBL" id="CAD8396683.1"/>
    </source>
</evidence>
<proteinExistence type="predicted"/>
<dbReference type="Gene3D" id="3.30.70.260">
    <property type="match status" value="2"/>
</dbReference>
<dbReference type="Pfam" id="PF13740">
    <property type="entry name" value="ACT_6"/>
    <property type="match status" value="1"/>
</dbReference>
<dbReference type="EMBL" id="HBEK01012114">
    <property type="protein sequence ID" value="CAD8396683.1"/>
    <property type="molecule type" value="Transcribed_RNA"/>
</dbReference>
<reference evidence="1" key="1">
    <citation type="submission" date="2021-01" db="EMBL/GenBank/DDBJ databases">
        <authorList>
            <person name="Corre E."/>
            <person name="Pelletier E."/>
            <person name="Niang G."/>
            <person name="Scheremetjew M."/>
            <person name="Finn R."/>
            <person name="Kale V."/>
            <person name="Holt S."/>
            <person name="Cochrane G."/>
            <person name="Meng A."/>
            <person name="Brown T."/>
            <person name="Cohen L."/>
        </authorList>
    </citation>
    <scope>NUCLEOTIDE SEQUENCE</scope>
    <source>
        <strain evidence="1">UTEX LB 2760</strain>
    </source>
</reference>
<dbReference type="PANTHER" id="PTHR34875">
    <property type="entry name" value="UPF0237 PROTEIN MJ1558"/>
    <property type="match status" value="1"/>
</dbReference>
<dbReference type="InterPro" id="IPR045865">
    <property type="entry name" value="ACT-like_dom_sf"/>
</dbReference>
<dbReference type="AlphaFoldDB" id="A0A7S0BLF5"/>
<organism evidence="1">
    <name type="scientific">Rhodosorus marinus</name>
    <dbReference type="NCBI Taxonomy" id="101924"/>
    <lineage>
        <taxon>Eukaryota</taxon>
        <taxon>Rhodophyta</taxon>
        <taxon>Stylonematophyceae</taxon>
        <taxon>Stylonematales</taxon>
        <taxon>Stylonemataceae</taxon>
        <taxon>Rhodosorus</taxon>
    </lineage>
</organism>
<gene>
    <name evidence="1" type="ORF">RMAR0315_LOCUS6670</name>
</gene>
<dbReference type="SUPFAM" id="SSF55021">
    <property type="entry name" value="ACT-like"/>
    <property type="match status" value="2"/>
</dbReference>